<dbReference type="SUPFAM" id="SSF63380">
    <property type="entry name" value="Riboflavin synthase domain-like"/>
    <property type="match status" value="1"/>
</dbReference>
<feature type="transmembrane region" description="Helical" evidence="9">
    <location>
        <begin position="102"/>
        <end position="120"/>
    </location>
</feature>
<dbReference type="PANTHER" id="PTHR47354">
    <property type="entry name" value="NADH OXIDOREDUCTASE HCR"/>
    <property type="match status" value="1"/>
</dbReference>
<dbReference type="Gene3D" id="2.40.30.10">
    <property type="entry name" value="Translation factors"/>
    <property type="match status" value="1"/>
</dbReference>
<keyword evidence="4" id="KW-0479">Metal-binding</keyword>
<dbReference type="InterPro" id="IPR013112">
    <property type="entry name" value="FAD-bd_8"/>
</dbReference>
<organism evidence="11 12">
    <name type="scientific">Agrilactobacillus composti DSM 18527 = JCM 14202</name>
    <dbReference type="NCBI Taxonomy" id="1423734"/>
    <lineage>
        <taxon>Bacteria</taxon>
        <taxon>Bacillati</taxon>
        <taxon>Bacillota</taxon>
        <taxon>Bacilli</taxon>
        <taxon>Lactobacillales</taxon>
        <taxon>Lactobacillaceae</taxon>
        <taxon>Agrilactobacillus</taxon>
    </lineage>
</organism>
<keyword evidence="3" id="KW-0001">2Fe-2S</keyword>
<dbReference type="PANTHER" id="PTHR47354:SF8">
    <property type="entry name" value="1,2-PHENYLACETYL-COA EPOXIDASE, SUBUNIT E"/>
    <property type="match status" value="1"/>
</dbReference>
<dbReference type="AlphaFoldDB" id="A0A0R1Y196"/>
<dbReference type="GO" id="GO:0016491">
    <property type="term" value="F:oxidoreductase activity"/>
    <property type="evidence" value="ECO:0007669"/>
    <property type="project" value="UniProtKB-KW"/>
</dbReference>
<evidence type="ECO:0000256" key="8">
    <source>
        <dbReference type="ARBA" id="ARBA00023014"/>
    </source>
</evidence>
<feature type="transmembrane region" description="Helical" evidence="9">
    <location>
        <begin position="61"/>
        <end position="82"/>
    </location>
</feature>
<accession>A0A0R1Y196</accession>
<evidence type="ECO:0000313" key="12">
    <source>
        <dbReference type="Proteomes" id="UP000051236"/>
    </source>
</evidence>
<evidence type="ECO:0000256" key="3">
    <source>
        <dbReference type="ARBA" id="ARBA00022714"/>
    </source>
</evidence>
<comment type="cofactor">
    <cofactor evidence="1">
        <name>FAD</name>
        <dbReference type="ChEBI" id="CHEBI:57692"/>
    </cofactor>
</comment>
<name>A0A0R1Y196_9LACO</name>
<feature type="transmembrane region" description="Helical" evidence="9">
    <location>
        <begin position="168"/>
        <end position="189"/>
    </location>
</feature>
<keyword evidence="2" id="KW-0285">Flavoprotein</keyword>
<evidence type="ECO:0000256" key="9">
    <source>
        <dbReference type="SAM" id="Phobius"/>
    </source>
</evidence>
<evidence type="ECO:0000256" key="5">
    <source>
        <dbReference type="ARBA" id="ARBA00022827"/>
    </source>
</evidence>
<evidence type="ECO:0000256" key="2">
    <source>
        <dbReference type="ARBA" id="ARBA00022630"/>
    </source>
</evidence>
<evidence type="ECO:0000256" key="1">
    <source>
        <dbReference type="ARBA" id="ARBA00001974"/>
    </source>
</evidence>
<evidence type="ECO:0000256" key="4">
    <source>
        <dbReference type="ARBA" id="ARBA00022723"/>
    </source>
</evidence>
<dbReference type="GO" id="GO:0050660">
    <property type="term" value="F:flavin adenine dinucleotide binding"/>
    <property type="evidence" value="ECO:0007669"/>
    <property type="project" value="TreeGrafter"/>
</dbReference>
<evidence type="ECO:0000256" key="7">
    <source>
        <dbReference type="ARBA" id="ARBA00023004"/>
    </source>
</evidence>
<dbReference type="PATRIC" id="fig|1423734.3.peg.26"/>
<feature type="transmembrane region" description="Helical" evidence="9">
    <location>
        <begin position="141"/>
        <end position="162"/>
    </location>
</feature>
<dbReference type="SUPFAM" id="SSF52343">
    <property type="entry name" value="Ferredoxin reductase-like, C-terminal NADP-linked domain"/>
    <property type="match status" value="1"/>
</dbReference>
<feature type="transmembrane region" description="Helical" evidence="9">
    <location>
        <begin position="30"/>
        <end position="49"/>
    </location>
</feature>
<dbReference type="InterPro" id="IPR017927">
    <property type="entry name" value="FAD-bd_FR_type"/>
</dbReference>
<feature type="domain" description="FAD-binding FR-type" evidence="10">
    <location>
        <begin position="193"/>
        <end position="294"/>
    </location>
</feature>
<keyword evidence="9" id="KW-0472">Membrane</keyword>
<evidence type="ECO:0000256" key="6">
    <source>
        <dbReference type="ARBA" id="ARBA00023002"/>
    </source>
</evidence>
<dbReference type="InterPro" id="IPR017938">
    <property type="entry name" value="Riboflavin_synthase-like_b-brl"/>
</dbReference>
<dbReference type="Pfam" id="PF08022">
    <property type="entry name" value="FAD_binding_8"/>
    <property type="match status" value="1"/>
</dbReference>
<dbReference type="Proteomes" id="UP000051236">
    <property type="component" value="Unassembled WGS sequence"/>
</dbReference>
<comment type="caution">
    <text evidence="11">The sequence shown here is derived from an EMBL/GenBank/DDBJ whole genome shotgun (WGS) entry which is preliminary data.</text>
</comment>
<dbReference type="GO" id="GO:0051537">
    <property type="term" value="F:2 iron, 2 sulfur cluster binding"/>
    <property type="evidence" value="ECO:0007669"/>
    <property type="project" value="UniProtKB-KW"/>
</dbReference>
<keyword evidence="7" id="KW-0408">Iron</keyword>
<keyword evidence="12" id="KW-1185">Reference proteome</keyword>
<gene>
    <name evidence="11" type="ORF">FC83_GL000026</name>
</gene>
<dbReference type="Gene3D" id="3.40.50.80">
    <property type="entry name" value="Nucleotide-binding domain of ferredoxin-NADP reductase (FNR) module"/>
    <property type="match status" value="1"/>
</dbReference>
<sequence>MWLVVLFLVPLPFIQTLTTGLPALYNDQRLAIIWGAVAYAWMLASIYLSTRPHWLDRLIGLPKMYMIHGIMALAAVALAYFHKQSSPSAGWIKTTGDWAFDLFLGLLVFALVFMAGWFTSHFKVIQVSKRWLETHLLKHELTVWLHRLNLVAVALVFIHVQLIDYIRAIIPFMIWFDGATLLVALSYIWQKFSSQRLAQLQQTQLIAPNVLELTLSVPKQLMRQYLPGDFLFLAIPQQPGLQEPHPFSITKFDMKRRQLTLTIRGDGDFTRQLQKLKPPIAVTITTGFGQYEQLLTRRQPQQLLLIGGGMGVVPLLAVVQQHPELTTDFFYSAHSQRALLYPQEFATWEQRPNFKGHLQVGHFEADTILQTLPQNLENLAVMIGGPQALGQYWRTRLQQHGVAADQIYYEEFTW</sequence>
<evidence type="ECO:0000313" key="11">
    <source>
        <dbReference type="EMBL" id="KRM36128.1"/>
    </source>
</evidence>
<dbReference type="InterPro" id="IPR050415">
    <property type="entry name" value="MRET"/>
</dbReference>
<keyword evidence="8" id="KW-0411">Iron-sulfur</keyword>
<keyword evidence="6" id="KW-0560">Oxidoreductase</keyword>
<protein>
    <submittedName>
        <fullName evidence="11">Ferric reductase</fullName>
    </submittedName>
</protein>
<dbReference type="InterPro" id="IPR039261">
    <property type="entry name" value="FNR_nucleotide-bd"/>
</dbReference>
<dbReference type="EMBL" id="AZGA01000006">
    <property type="protein sequence ID" value="KRM36128.1"/>
    <property type="molecule type" value="Genomic_DNA"/>
</dbReference>
<keyword evidence="9" id="KW-0812">Transmembrane</keyword>
<keyword evidence="9" id="KW-1133">Transmembrane helix</keyword>
<keyword evidence="5" id="KW-0274">FAD</keyword>
<dbReference type="STRING" id="1423734.FC83_GL000026"/>
<reference evidence="11 12" key="1">
    <citation type="journal article" date="2015" name="Genome Announc.">
        <title>Expanding the biotechnology potential of lactobacilli through comparative genomics of 213 strains and associated genera.</title>
        <authorList>
            <person name="Sun Z."/>
            <person name="Harris H.M."/>
            <person name="McCann A."/>
            <person name="Guo C."/>
            <person name="Argimon S."/>
            <person name="Zhang W."/>
            <person name="Yang X."/>
            <person name="Jeffery I.B."/>
            <person name="Cooney J.C."/>
            <person name="Kagawa T.F."/>
            <person name="Liu W."/>
            <person name="Song Y."/>
            <person name="Salvetti E."/>
            <person name="Wrobel A."/>
            <person name="Rasinkangas P."/>
            <person name="Parkhill J."/>
            <person name="Rea M.C."/>
            <person name="O'Sullivan O."/>
            <person name="Ritari J."/>
            <person name="Douillard F.P."/>
            <person name="Paul Ross R."/>
            <person name="Yang R."/>
            <person name="Briner A.E."/>
            <person name="Felis G.E."/>
            <person name="de Vos W.M."/>
            <person name="Barrangou R."/>
            <person name="Klaenhammer T.R."/>
            <person name="Caufield P.W."/>
            <person name="Cui Y."/>
            <person name="Zhang H."/>
            <person name="O'Toole P.W."/>
        </authorList>
    </citation>
    <scope>NUCLEOTIDE SEQUENCE [LARGE SCALE GENOMIC DNA]</scope>
    <source>
        <strain evidence="11 12">DSM 18527</strain>
    </source>
</reference>
<dbReference type="GO" id="GO:0046872">
    <property type="term" value="F:metal ion binding"/>
    <property type="evidence" value="ECO:0007669"/>
    <property type="project" value="UniProtKB-KW"/>
</dbReference>
<proteinExistence type="predicted"/>
<dbReference type="PROSITE" id="PS51384">
    <property type="entry name" value="FAD_FR"/>
    <property type="match status" value="1"/>
</dbReference>
<dbReference type="eggNOG" id="COG4097">
    <property type="taxonomic scope" value="Bacteria"/>
</dbReference>
<evidence type="ECO:0000259" key="10">
    <source>
        <dbReference type="PROSITE" id="PS51384"/>
    </source>
</evidence>